<dbReference type="InterPro" id="IPR046357">
    <property type="entry name" value="PPIase_dom_sf"/>
</dbReference>
<dbReference type="GO" id="GO:0003755">
    <property type="term" value="F:peptidyl-prolyl cis-trans isomerase activity"/>
    <property type="evidence" value="ECO:0007669"/>
    <property type="project" value="UniProtKB-KW"/>
</dbReference>
<dbReference type="RefSeq" id="WP_094838666.1">
    <property type="nucleotide sequence ID" value="NZ_NEVQ01000019.1"/>
</dbReference>
<dbReference type="PANTHER" id="PTHR47245:SF2">
    <property type="entry name" value="PEPTIDYL-PROLYL CIS-TRANS ISOMERASE HP_0175-RELATED"/>
    <property type="match status" value="1"/>
</dbReference>
<proteinExistence type="inferred from homology"/>
<comment type="catalytic activity">
    <reaction evidence="1">
        <text>[protein]-peptidylproline (omega=180) = [protein]-peptidylproline (omega=0)</text>
        <dbReference type="Rhea" id="RHEA:16237"/>
        <dbReference type="Rhea" id="RHEA-COMP:10747"/>
        <dbReference type="Rhea" id="RHEA-COMP:10748"/>
        <dbReference type="ChEBI" id="CHEBI:83833"/>
        <dbReference type="ChEBI" id="CHEBI:83834"/>
        <dbReference type="EC" id="5.2.1.8"/>
    </reaction>
</comment>
<evidence type="ECO:0000313" key="7">
    <source>
        <dbReference type="EMBL" id="OZI53126.1"/>
    </source>
</evidence>
<evidence type="ECO:0000259" key="6">
    <source>
        <dbReference type="PROSITE" id="PS50198"/>
    </source>
</evidence>
<dbReference type="InterPro" id="IPR027304">
    <property type="entry name" value="Trigger_fact/SurA_dom_sf"/>
</dbReference>
<evidence type="ECO:0000256" key="2">
    <source>
        <dbReference type="ARBA" id="ARBA00007656"/>
    </source>
</evidence>
<dbReference type="Gene3D" id="3.10.50.40">
    <property type="match status" value="1"/>
</dbReference>
<organism evidence="7 8">
    <name type="scientific">Bordetella genomosp. 4</name>
    <dbReference type="NCBI Taxonomy" id="463044"/>
    <lineage>
        <taxon>Bacteria</taxon>
        <taxon>Pseudomonadati</taxon>
        <taxon>Pseudomonadota</taxon>
        <taxon>Betaproteobacteria</taxon>
        <taxon>Burkholderiales</taxon>
        <taxon>Alcaligenaceae</taxon>
        <taxon>Bordetella</taxon>
    </lineage>
</organism>
<comment type="caution">
    <text evidence="7">The sequence shown here is derived from an EMBL/GenBank/DDBJ whole genome shotgun (WGS) entry which is preliminary data.</text>
</comment>
<dbReference type="EC" id="5.2.1.8" evidence="3"/>
<keyword evidence="4 5" id="KW-0697">Rotamase</keyword>
<gene>
    <name evidence="7" type="ORF">CAL20_19205</name>
</gene>
<evidence type="ECO:0000313" key="8">
    <source>
        <dbReference type="Proteomes" id="UP000216885"/>
    </source>
</evidence>
<sequence length="248" mass="27590">MIVVNGVSISDAQIQAEVARHQNDADPVQRAGHELVFRELLLQRARELGLAQDGDDAAIQAVLAAEVKTPVADEASCRRYYEQNADRFVSGALVEVWHILFQLTPRVDPQRLRARAGEVLQELHRAPPDAFADYARQYSNCLSAQEGGRLGDIGRGETLPEFEETVFAMPAHTLLNRLVQTRHGFHIVRTGRKVDGSLMTFEAVHERIAAWLAQASERRATHQYLQWLVGQARIEGVDIAGADSPLLQ</sequence>
<dbReference type="PROSITE" id="PS50198">
    <property type="entry name" value="PPIC_PPIASE_2"/>
    <property type="match status" value="1"/>
</dbReference>
<dbReference type="EMBL" id="NEVQ01000019">
    <property type="protein sequence ID" value="OZI53126.1"/>
    <property type="molecule type" value="Genomic_DNA"/>
</dbReference>
<dbReference type="AlphaFoldDB" id="A0A261TTZ1"/>
<name>A0A261TTZ1_9BORD</name>
<dbReference type="InterPro" id="IPR050245">
    <property type="entry name" value="PrsA_foldase"/>
</dbReference>
<dbReference type="Proteomes" id="UP000216885">
    <property type="component" value="Unassembled WGS sequence"/>
</dbReference>
<protein>
    <recommendedName>
        <fullName evidence="3">peptidylprolyl isomerase</fullName>
        <ecNumber evidence="3">5.2.1.8</ecNumber>
    </recommendedName>
</protein>
<reference evidence="7 8" key="1">
    <citation type="submission" date="2017-05" db="EMBL/GenBank/DDBJ databases">
        <title>Complete and WGS of Bordetella genogroups.</title>
        <authorList>
            <person name="Spilker T."/>
            <person name="LiPuma J."/>
        </authorList>
    </citation>
    <scope>NUCLEOTIDE SEQUENCE [LARGE SCALE GENOMIC DNA]</scope>
    <source>
        <strain evidence="7 8">AU9919</strain>
    </source>
</reference>
<accession>A0A261TTZ1</accession>
<dbReference type="InterPro" id="IPR000297">
    <property type="entry name" value="PPIase_PpiC"/>
</dbReference>
<evidence type="ECO:0000256" key="3">
    <source>
        <dbReference type="ARBA" id="ARBA00013194"/>
    </source>
</evidence>
<evidence type="ECO:0000256" key="4">
    <source>
        <dbReference type="ARBA" id="ARBA00023110"/>
    </source>
</evidence>
<evidence type="ECO:0000256" key="1">
    <source>
        <dbReference type="ARBA" id="ARBA00000971"/>
    </source>
</evidence>
<dbReference type="Pfam" id="PF00639">
    <property type="entry name" value="Rotamase"/>
    <property type="match status" value="1"/>
</dbReference>
<dbReference type="SUPFAM" id="SSF54534">
    <property type="entry name" value="FKBP-like"/>
    <property type="match status" value="1"/>
</dbReference>
<dbReference type="SUPFAM" id="SSF109998">
    <property type="entry name" value="Triger factor/SurA peptide-binding domain-like"/>
    <property type="match status" value="1"/>
</dbReference>
<comment type="similarity">
    <text evidence="2">Belongs to the PpiC/parvulin rotamase family.</text>
</comment>
<feature type="domain" description="PpiC" evidence="6">
    <location>
        <begin position="91"/>
        <end position="192"/>
    </location>
</feature>
<keyword evidence="8" id="KW-1185">Reference proteome</keyword>
<dbReference type="PANTHER" id="PTHR47245">
    <property type="entry name" value="PEPTIDYLPROLYL ISOMERASE"/>
    <property type="match status" value="1"/>
</dbReference>
<keyword evidence="5 7" id="KW-0413">Isomerase</keyword>
<evidence type="ECO:0000256" key="5">
    <source>
        <dbReference type="PROSITE-ProRule" id="PRU00278"/>
    </source>
</evidence>